<sequence length="98" mass="10472">MAWIGILAVQHAGDMVFCRSLIHPEPLLPNLCNTDGDLGKETEGKALCSGRQKTAESALQLLFQFPVGCLGNREPTTLSGGVPTEPPGKKSLVHLHIL</sequence>
<organism evidence="1 3">
    <name type="scientific">Eschrichtius robustus</name>
    <name type="common">California gray whale</name>
    <name type="synonym">Eschrichtius gibbosus</name>
    <dbReference type="NCBI Taxonomy" id="9764"/>
    <lineage>
        <taxon>Eukaryota</taxon>
        <taxon>Metazoa</taxon>
        <taxon>Chordata</taxon>
        <taxon>Craniata</taxon>
        <taxon>Vertebrata</taxon>
        <taxon>Euteleostomi</taxon>
        <taxon>Mammalia</taxon>
        <taxon>Eutheria</taxon>
        <taxon>Laurasiatheria</taxon>
        <taxon>Artiodactyla</taxon>
        <taxon>Whippomorpha</taxon>
        <taxon>Cetacea</taxon>
        <taxon>Mysticeti</taxon>
        <taxon>Eschrichtiidae</taxon>
        <taxon>Eschrichtius</taxon>
    </lineage>
</organism>
<protein>
    <submittedName>
        <fullName evidence="1">Uncharacterized protein</fullName>
    </submittedName>
</protein>
<accession>A0AB34GPQ5</accession>
<dbReference type="EMBL" id="JAIQCJ010002147">
    <property type="protein sequence ID" value="KAJ8781404.1"/>
    <property type="molecule type" value="Genomic_DNA"/>
</dbReference>
<gene>
    <name evidence="2" type="ORF">J1605_007846</name>
    <name evidence="1" type="ORF">J1605_011388</name>
</gene>
<reference evidence="1 3" key="1">
    <citation type="submission" date="2022-11" db="EMBL/GenBank/DDBJ databases">
        <title>Whole genome sequence of Eschrichtius robustus ER-17-0199.</title>
        <authorList>
            <person name="Bruniche-Olsen A."/>
            <person name="Black A.N."/>
            <person name="Fields C.J."/>
            <person name="Walden K."/>
            <person name="Dewoody J.A."/>
        </authorList>
    </citation>
    <scope>NUCLEOTIDE SEQUENCE [LARGE SCALE GENOMIC DNA]</scope>
    <source>
        <strain evidence="1">ER-17-0199</strain>
        <tissue evidence="1">Blubber</tissue>
    </source>
</reference>
<comment type="caution">
    <text evidence="1">The sequence shown here is derived from an EMBL/GenBank/DDBJ whole genome shotgun (WGS) entry which is preliminary data.</text>
</comment>
<proteinExistence type="predicted"/>
<evidence type="ECO:0000313" key="3">
    <source>
        <dbReference type="Proteomes" id="UP001159641"/>
    </source>
</evidence>
<evidence type="ECO:0000313" key="2">
    <source>
        <dbReference type="EMBL" id="KAJ8784819.1"/>
    </source>
</evidence>
<dbReference type="EMBL" id="JAIQCJ010002032">
    <property type="protein sequence ID" value="KAJ8784819.1"/>
    <property type="molecule type" value="Genomic_DNA"/>
</dbReference>
<dbReference type="Proteomes" id="UP001159641">
    <property type="component" value="Unassembled WGS sequence"/>
</dbReference>
<name>A0AB34GPQ5_ESCRO</name>
<evidence type="ECO:0000313" key="1">
    <source>
        <dbReference type="EMBL" id="KAJ8781404.1"/>
    </source>
</evidence>
<keyword evidence="3" id="KW-1185">Reference proteome</keyword>
<dbReference type="AlphaFoldDB" id="A0AB34GPQ5"/>